<dbReference type="AlphaFoldDB" id="A0A1G6XBQ9"/>
<evidence type="ECO:0000313" key="1">
    <source>
        <dbReference type="EMBL" id="SDD74787.1"/>
    </source>
</evidence>
<organism evidence="1 2">
    <name type="scientific">Peptococcus niger</name>
    <dbReference type="NCBI Taxonomy" id="2741"/>
    <lineage>
        <taxon>Bacteria</taxon>
        <taxon>Bacillati</taxon>
        <taxon>Bacillota</taxon>
        <taxon>Clostridia</taxon>
        <taxon>Eubacteriales</taxon>
        <taxon>Peptococcaceae</taxon>
        <taxon>Peptococcus</taxon>
    </lineage>
</organism>
<evidence type="ECO:0000313" key="2">
    <source>
        <dbReference type="Proteomes" id="UP000198995"/>
    </source>
</evidence>
<protein>
    <submittedName>
        <fullName evidence="1">Uncharacterized protein</fullName>
    </submittedName>
</protein>
<proteinExistence type="predicted"/>
<dbReference type="RefSeq" id="WP_091791868.1">
    <property type="nucleotide sequence ID" value="NZ_FNAF01000006.1"/>
</dbReference>
<reference evidence="1 2" key="1">
    <citation type="submission" date="2016-10" db="EMBL/GenBank/DDBJ databases">
        <authorList>
            <person name="de Groot N.N."/>
        </authorList>
    </citation>
    <scope>NUCLEOTIDE SEQUENCE [LARGE SCALE GENOMIC DNA]</scope>
    <source>
        <strain evidence="1 2">DSM 20475</strain>
    </source>
</reference>
<dbReference type="Proteomes" id="UP000198995">
    <property type="component" value="Unassembled WGS sequence"/>
</dbReference>
<sequence length="60" mass="7008">MTERAKAYLEKYPTPEILVIEDQEEDPERARLFSELPDEDAKQVLRHYGVKEEAIAIAFD</sequence>
<accession>A0A1G6XBQ9</accession>
<gene>
    <name evidence="1" type="ORF">SAMN04489866_10689</name>
</gene>
<name>A0A1G6XBQ9_PEPNI</name>
<keyword evidence="2" id="KW-1185">Reference proteome</keyword>
<dbReference type="EMBL" id="FNAF01000006">
    <property type="protein sequence ID" value="SDD74787.1"/>
    <property type="molecule type" value="Genomic_DNA"/>
</dbReference>
<dbReference type="STRING" id="2741.SAMN04489866_10689"/>